<keyword evidence="1" id="KW-0472">Membrane</keyword>
<sequence>MKFRFKPTASVDRHELGKYPSQSETPIAVNEHYALPKDQEQVCQWGIGWKTTFILSGSYLLALALAITHAVVFRYLNGKFEDDPNIPSQTHLTAASTIMANVVGFLIRICLAAAFTQYFWHLVRVTPMRLETLEFLYTMRGSPTSFFSLTAIQKGWMLGIITIILWVIPIAMSFPSSAMTIRNALYTHVVPHIDVPVLNAQEIWDKNTTKILLDELVYLVVTNEAESNDPDYVRVVGGPPTTYQLTEMEIRPVIRQLATDTLVNGVPRTTNSPCGVNCTYEISFDGPYLNCNQTTTQDSVPTFHHNTSYRLLEIYSANWTTDSGFLRDYRLKNIDVDHIAKNHTSNHTTLEYNTTVVTCRPSRAKYHVVQDFRNGQQSSTVTTQDPQDLVSLDDYIHFTEYNITSDIVDQIRDRNLMALIIAMTGVLTGSVEAIAVGTQTRFEPLAQPAAFIPSGVMGNILAMNTPMYSEYSDTWVTGADSLYYSMFTVDEDILNSMLANVTLSVINQFQLNSASTNVTRHDQRTQFVFSRPINLLLPYFLSLGLALPLAGMGYWSLRQNGVPATDNGFLQVAMTTRGNRELDHLAMGGCLGGNHNESAQLKQLEVQFGELSRPETRAGSPDIDFKPEIRMAGFGPKDEVTPLLVGEKYGNVNHTE</sequence>
<evidence type="ECO:0000313" key="3">
    <source>
        <dbReference type="Proteomes" id="UP000325780"/>
    </source>
</evidence>
<dbReference type="OrthoDB" id="5322539at2759"/>
<accession>A0A5N6U3S0</accession>
<proteinExistence type="predicted"/>
<evidence type="ECO:0000313" key="2">
    <source>
        <dbReference type="EMBL" id="KAE8153275.1"/>
    </source>
</evidence>
<feature type="transmembrane region" description="Helical" evidence="1">
    <location>
        <begin position="59"/>
        <end position="77"/>
    </location>
</feature>
<dbReference type="PANTHER" id="PTHR35041:SF6">
    <property type="entry name" value="FORMYLMETHIONINE DEFORMYLASE-LIKE PROTEIN-RELATED"/>
    <property type="match status" value="1"/>
</dbReference>
<reference evidence="2 3" key="1">
    <citation type="submission" date="2019-04" db="EMBL/GenBank/DDBJ databases">
        <title>Friends and foes A comparative genomics study of 23 Aspergillus species from section Flavi.</title>
        <authorList>
            <consortium name="DOE Joint Genome Institute"/>
            <person name="Kjaerbolling I."/>
            <person name="Vesth T."/>
            <person name="Frisvad J.C."/>
            <person name="Nybo J.L."/>
            <person name="Theobald S."/>
            <person name="Kildgaard S."/>
            <person name="Isbrandt T."/>
            <person name="Kuo A."/>
            <person name="Sato A."/>
            <person name="Lyhne E.K."/>
            <person name="Kogle M.E."/>
            <person name="Wiebenga A."/>
            <person name="Kun R.S."/>
            <person name="Lubbers R.J."/>
            <person name="Makela M.R."/>
            <person name="Barry K."/>
            <person name="Chovatia M."/>
            <person name="Clum A."/>
            <person name="Daum C."/>
            <person name="Haridas S."/>
            <person name="He G."/>
            <person name="LaButti K."/>
            <person name="Lipzen A."/>
            <person name="Mondo S."/>
            <person name="Riley R."/>
            <person name="Salamov A."/>
            <person name="Simmons B.A."/>
            <person name="Magnuson J.K."/>
            <person name="Henrissat B."/>
            <person name="Mortensen U.H."/>
            <person name="Larsen T.O."/>
            <person name="Devries R.P."/>
            <person name="Grigoriev I.V."/>
            <person name="Machida M."/>
            <person name="Baker S.E."/>
            <person name="Andersen M.R."/>
        </authorList>
    </citation>
    <scope>NUCLEOTIDE SEQUENCE [LARGE SCALE GENOMIC DNA]</scope>
    <source>
        <strain evidence="2 3">IBT 18842</strain>
    </source>
</reference>
<feature type="transmembrane region" description="Helical" evidence="1">
    <location>
        <begin position="536"/>
        <end position="557"/>
    </location>
</feature>
<protein>
    <submittedName>
        <fullName evidence="2">Uncharacterized protein</fullName>
    </submittedName>
</protein>
<feature type="transmembrane region" description="Helical" evidence="1">
    <location>
        <begin position="155"/>
        <end position="174"/>
    </location>
</feature>
<gene>
    <name evidence="2" type="ORF">BDV25DRAFT_169157</name>
</gene>
<keyword evidence="3" id="KW-1185">Reference proteome</keyword>
<dbReference type="EMBL" id="ML742041">
    <property type="protein sequence ID" value="KAE8153275.1"/>
    <property type="molecule type" value="Genomic_DNA"/>
</dbReference>
<dbReference type="AlphaFoldDB" id="A0A5N6U3S0"/>
<evidence type="ECO:0000256" key="1">
    <source>
        <dbReference type="SAM" id="Phobius"/>
    </source>
</evidence>
<dbReference type="Proteomes" id="UP000325780">
    <property type="component" value="Unassembled WGS sequence"/>
</dbReference>
<name>A0A5N6U3S0_ASPAV</name>
<keyword evidence="1" id="KW-1133">Transmembrane helix</keyword>
<organism evidence="2 3">
    <name type="scientific">Aspergillus avenaceus</name>
    <dbReference type="NCBI Taxonomy" id="36643"/>
    <lineage>
        <taxon>Eukaryota</taxon>
        <taxon>Fungi</taxon>
        <taxon>Dikarya</taxon>
        <taxon>Ascomycota</taxon>
        <taxon>Pezizomycotina</taxon>
        <taxon>Eurotiomycetes</taxon>
        <taxon>Eurotiomycetidae</taxon>
        <taxon>Eurotiales</taxon>
        <taxon>Aspergillaceae</taxon>
        <taxon>Aspergillus</taxon>
        <taxon>Aspergillus subgen. Circumdati</taxon>
    </lineage>
</organism>
<feature type="transmembrane region" description="Helical" evidence="1">
    <location>
        <begin position="98"/>
        <end position="120"/>
    </location>
</feature>
<keyword evidence="1" id="KW-0812">Transmembrane</keyword>
<dbReference type="PANTHER" id="PTHR35041">
    <property type="entry name" value="MEDIATOR OF RNA POLYMERASE II TRANSCRIPTION SUBUNIT 1"/>
    <property type="match status" value="1"/>
</dbReference>